<keyword evidence="4" id="KW-1185">Reference proteome</keyword>
<name>A0A8S0RC80_OLEEU</name>
<protein>
    <submittedName>
        <fullName evidence="3">Uncharacterized protein</fullName>
    </submittedName>
</protein>
<dbReference type="Proteomes" id="UP000594638">
    <property type="component" value="Unassembled WGS sequence"/>
</dbReference>
<dbReference type="EMBL" id="CACTIH010002465">
    <property type="protein sequence ID" value="CAA2976545.1"/>
    <property type="molecule type" value="Genomic_DNA"/>
</dbReference>
<evidence type="ECO:0000256" key="2">
    <source>
        <dbReference type="SAM" id="Phobius"/>
    </source>
</evidence>
<feature type="transmembrane region" description="Helical" evidence="2">
    <location>
        <begin position="84"/>
        <end position="105"/>
    </location>
</feature>
<accession>A0A8S0RC80</accession>
<keyword evidence="2" id="KW-1133">Transmembrane helix</keyword>
<feature type="region of interest" description="Disordered" evidence="1">
    <location>
        <begin position="333"/>
        <end position="354"/>
    </location>
</feature>
<comment type="caution">
    <text evidence="3">The sequence shown here is derived from an EMBL/GenBank/DDBJ whole genome shotgun (WGS) entry which is preliminary data.</text>
</comment>
<keyword evidence="2" id="KW-0472">Membrane</keyword>
<feature type="region of interest" description="Disordered" evidence="1">
    <location>
        <begin position="13"/>
        <end position="48"/>
    </location>
</feature>
<proteinExistence type="predicted"/>
<reference evidence="3 4" key="1">
    <citation type="submission" date="2019-12" db="EMBL/GenBank/DDBJ databases">
        <authorList>
            <person name="Alioto T."/>
            <person name="Alioto T."/>
            <person name="Gomez Garrido J."/>
        </authorList>
    </citation>
    <scope>NUCLEOTIDE SEQUENCE [LARGE SCALE GENOMIC DNA]</scope>
</reference>
<evidence type="ECO:0000313" key="4">
    <source>
        <dbReference type="Proteomes" id="UP000594638"/>
    </source>
</evidence>
<feature type="compositionally biased region" description="Basic and acidic residues" evidence="1">
    <location>
        <begin position="287"/>
        <end position="307"/>
    </location>
</feature>
<dbReference type="Gramene" id="OE9A076618T1">
    <property type="protein sequence ID" value="OE9A076618C1"/>
    <property type="gene ID" value="OE9A076618"/>
</dbReference>
<sequence length="354" mass="39268">MRRRLVAAQRLVPQDGQQCAAGTHKGPRGRAPEQMGRPHARLRESSKTARAARSLLFRRARVRARPSRVTSAARTDRRALISRALFGVGGTSFVVVVWLGVWPGIGALGRVAHRRRGPCAAGRESESAPGQSITRRARFARSPRSLARSLAIQSEPRLGRRERCLREPAVLSKCFARNILSALAELAWDSRRDPHRGLSSGRDRERAGPAEGRPKTLNGNRATFAGGRGATRFRAALRGARGERRAAAHAKSGSDFRLRSFVFHSNARLCKHAERTSRAPVCLAAAPRDRRDRASERGERERERAERRRAIKIRVSKWSARESQLAARSLRSLRGPKVESGNRSPLITAERGRL</sequence>
<feature type="compositionally biased region" description="Basic and acidic residues" evidence="1">
    <location>
        <begin position="193"/>
        <end position="214"/>
    </location>
</feature>
<evidence type="ECO:0000256" key="1">
    <source>
        <dbReference type="SAM" id="MobiDB-lite"/>
    </source>
</evidence>
<keyword evidence="2" id="KW-0812">Transmembrane</keyword>
<feature type="region of interest" description="Disordered" evidence="1">
    <location>
        <begin position="286"/>
        <end position="307"/>
    </location>
</feature>
<feature type="region of interest" description="Disordered" evidence="1">
    <location>
        <begin position="119"/>
        <end position="141"/>
    </location>
</feature>
<feature type="region of interest" description="Disordered" evidence="1">
    <location>
        <begin position="193"/>
        <end position="225"/>
    </location>
</feature>
<dbReference type="AlphaFoldDB" id="A0A8S0RC80"/>
<organism evidence="3 4">
    <name type="scientific">Olea europaea subsp. europaea</name>
    <dbReference type="NCBI Taxonomy" id="158383"/>
    <lineage>
        <taxon>Eukaryota</taxon>
        <taxon>Viridiplantae</taxon>
        <taxon>Streptophyta</taxon>
        <taxon>Embryophyta</taxon>
        <taxon>Tracheophyta</taxon>
        <taxon>Spermatophyta</taxon>
        <taxon>Magnoliopsida</taxon>
        <taxon>eudicotyledons</taxon>
        <taxon>Gunneridae</taxon>
        <taxon>Pentapetalae</taxon>
        <taxon>asterids</taxon>
        <taxon>lamiids</taxon>
        <taxon>Lamiales</taxon>
        <taxon>Oleaceae</taxon>
        <taxon>Oleeae</taxon>
        <taxon>Olea</taxon>
    </lineage>
</organism>
<evidence type="ECO:0000313" key="3">
    <source>
        <dbReference type="EMBL" id="CAA2976545.1"/>
    </source>
</evidence>
<gene>
    <name evidence="3" type="ORF">OLEA9_A076618</name>
</gene>